<evidence type="ECO:0000313" key="1">
    <source>
        <dbReference type="EMBL" id="CAB4926954.1"/>
    </source>
</evidence>
<proteinExistence type="predicted"/>
<dbReference type="AlphaFoldDB" id="A0A6J7I8Q6"/>
<dbReference type="EMBL" id="CAFBNB010000074">
    <property type="protein sequence ID" value="CAB4926954.1"/>
    <property type="molecule type" value="Genomic_DNA"/>
</dbReference>
<sequence length="74" mass="7121">MTSDAQLIEILVRIAATAAGSTSAPVAEFEASTSSAIVATDFELGAAAAASARTAAAAATPATVTGTPPRGSRT</sequence>
<organism evidence="1">
    <name type="scientific">freshwater metagenome</name>
    <dbReference type="NCBI Taxonomy" id="449393"/>
    <lineage>
        <taxon>unclassified sequences</taxon>
        <taxon>metagenomes</taxon>
        <taxon>ecological metagenomes</taxon>
    </lineage>
</organism>
<name>A0A6J7I8Q6_9ZZZZ</name>
<reference evidence="1" key="1">
    <citation type="submission" date="2020-05" db="EMBL/GenBank/DDBJ databases">
        <authorList>
            <person name="Chiriac C."/>
            <person name="Salcher M."/>
            <person name="Ghai R."/>
            <person name="Kavagutti S V."/>
        </authorList>
    </citation>
    <scope>NUCLEOTIDE SEQUENCE</scope>
</reference>
<gene>
    <name evidence="1" type="ORF">UFOPK3720_00527</name>
</gene>
<accession>A0A6J7I8Q6</accession>
<protein>
    <submittedName>
        <fullName evidence="1">Unannotated protein</fullName>
    </submittedName>
</protein>